<feature type="transmembrane region" description="Helical" evidence="1">
    <location>
        <begin position="37"/>
        <end position="60"/>
    </location>
</feature>
<gene>
    <name evidence="2" type="ORF">CPPEL_07640</name>
</gene>
<sequence length="218" mass="23107">MFQAVSYALLDSINVLLIGVIVAIGVVLPPGGKYRRIVALLVGGDWLGVFLSSIPVLLLFDSIGEPIRRAIESPWFGVVLIVVGALSAVLTWRGGGDSSQVVAKVMRWLREPSANTLLTGMVLGAVQSLTSAPFYIGLGFLSVGGFSALIRYTALVLYASLALSLPFIAAIVVGMVRRRPRSLAGRGFAWAREHSEQMAAGAGYFVAVVLILIGISHI</sequence>
<dbReference type="EMBL" id="CP033898">
    <property type="protein sequence ID" value="AZA09636.1"/>
    <property type="molecule type" value="Genomic_DNA"/>
</dbReference>
<proteinExistence type="predicted"/>
<organism evidence="2 3">
    <name type="scientific">Corynebacterium pseudopelargi</name>
    <dbReference type="NCBI Taxonomy" id="2080757"/>
    <lineage>
        <taxon>Bacteria</taxon>
        <taxon>Bacillati</taxon>
        <taxon>Actinomycetota</taxon>
        <taxon>Actinomycetes</taxon>
        <taxon>Mycobacteriales</taxon>
        <taxon>Corynebacteriaceae</taxon>
        <taxon>Corynebacterium</taxon>
    </lineage>
</organism>
<feature type="transmembrane region" description="Helical" evidence="1">
    <location>
        <begin position="75"/>
        <end position="95"/>
    </location>
</feature>
<feature type="transmembrane region" description="Helical" evidence="1">
    <location>
        <begin position="6"/>
        <end position="28"/>
    </location>
</feature>
<evidence type="ECO:0000313" key="2">
    <source>
        <dbReference type="EMBL" id="AZA09636.1"/>
    </source>
</evidence>
<keyword evidence="1" id="KW-0812">Transmembrane</keyword>
<dbReference type="OrthoDB" id="4375110at2"/>
<dbReference type="KEGG" id="cpso:CPPEL_07640"/>
<accession>A0A3G6IVH4</accession>
<dbReference type="RefSeq" id="WP_123960534.1">
    <property type="nucleotide sequence ID" value="NZ_CP033898.1"/>
</dbReference>
<feature type="transmembrane region" description="Helical" evidence="1">
    <location>
        <begin position="116"/>
        <end position="136"/>
    </location>
</feature>
<evidence type="ECO:0008006" key="4">
    <source>
        <dbReference type="Google" id="ProtNLM"/>
    </source>
</evidence>
<dbReference type="AlphaFoldDB" id="A0A3G6IVH4"/>
<dbReference type="Proteomes" id="UP000271426">
    <property type="component" value="Chromosome"/>
</dbReference>
<evidence type="ECO:0000256" key="1">
    <source>
        <dbReference type="SAM" id="Phobius"/>
    </source>
</evidence>
<reference evidence="2 3" key="1">
    <citation type="submission" date="2018-11" db="EMBL/GenBank/DDBJ databases">
        <authorList>
            <person name="Kleinhagauer T."/>
            <person name="Glaeser S.P."/>
            <person name="Spergser J."/>
            <person name="Ruckert C."/>
            <person name="Kaempfer P."/>
            <person name="Busse H.-J."/>
        </authorList>
    </citation>
    <scope>NUCLEOTIDE SEQUENCE [LARGE SCALE GENOMIC DNA]</scope>
    <source>
        <strain evidence="2 3">812CH</strain>
    </source>
</reference>
<feature type="transmembrane region" description="Helical" evidence="1">
    <location>
        <begin position="156"/>
        <end position="176"/>
    </location>
</feature>
<keyword evidence="1" id="KW-0472">Membrane</keyword>
<keyword evidence="3" id="KW-1185">Reference proteome</keyword>
<protein>
    <recommendedName>
        <fullName evidence="4">Sap, sulfolipid-1-addressing protein</fullName>
    </recommendedName>
</protein>
<feature type="transmembrane region" description="Helical" evidence="1">
    <location>
        <begin position="197"/>
        <end position="215"/>
    </location>
</feature>
<evidence type="ECO:0000313" key="3">
    <source>
        <dbReference type="Proteomes" id="UP000271426"/>
    </source>
</evidence>
<name>A0A3G6IVH4_9CORY</name>
<keyword evidence="1" id="KW-1133">Transmembrane helix</keyword>